<keyword evidence="1" id="KW-0808">Transferase</keyword>
<dbReference type="RefSeq" id="WP_057881916.1">
    <property type="nucleotide sequence ID" value="NZ_WTZA01000001.1"/>
</dbReference>
<keyword evidence="1" id="KW-0418">Kinase</keyword>
<evidence type="ECO:0000313" key="2">
    <source>
        <dbReference type="Proteomes" id="UP000439522"/>
    </source>
</evidence>
<dbReference type="InterPro" id="IPR011006">
    <property type="entry name" value="CheY-like_superfamily"/>
</dbReference>
<evidence type="ECO:0000313" key="1">
    <source>
        <dbReference type="EMBL" id="MXO74805.1"/>
    </source>
</evidence>
<accession>A0A6I4TF55</accession>
<gene>
    <name evidence="1" type="ORF">GRI40_06170</name>
</gene>
<name>A0A6I4TF55_9SPHN</name>
<keyword evidence="2" id="KW-1185">Reference proteome</keyword>
<protein>
    <submittedName>
        <fullName evidence="1">Histidine kinase</fullName>
    </submittedName>
</protein>
<dbReference type="SUPFAM" id="SSF52172">
    <property type="entry name" value="CheY-like"/>
    <property type="match status" value="1"/>
</dbReference>
<comment type="caution">
    <text evidence="1">The sequence shown here is derived from an EMBL/GenBank/DDBJ whole genome shotgun (WGS) entry which is preliminary data.</text>
</comment>
<dbReference type="GO" id="GO:0016301">
    <property type="term" value="F:kinase activity"/>
    <property type="evidence" value="ECO:0007669"/>
    <property type="project" value="UniProtKB-KW"/>
</dbReference>
<dbReference type="EMBL" id="WTZA01000001">
    <property type="protein sequence ID" value="MXO74805.1"/>
    <property type="molecule type" value="Genomic_DNA"/>
</dbReference>
<dbReference type="Proteomes" id="UP000439522">
    <property type="component" value="Unassembled WGS sequence"/>
</dbReference>
<dbReference type="OrthoDB" id="8030657at2"/>
<organism evidence="1 2">
    <name type="scientific">Tsuneonella aeria</name>
    <dbReference type="NCBI Taxonomy" id="1837929"/>
    <lineage>
        <taxon>Bacteria</taxon>
        <taxon>Pseudomonadati</taxon>
        <taxon>Pseudomonadota</taxon>
        <taxon>Alphaproteobacteria</taxon>
        <taxon>Sphingomonadales</taxon>
        <taxon>Erythrobacteraceae</taxon>
        <taxon>Tsuneonella</taxon>
    </lineage>
</organism>
<dbReference type="Gene3D" id="3.40.50.2300">
    <property type="match status" value="1"/>
</dbReference>
<reference evidence="1 2" key="1">
    <citation type="submission" date="2019-12" db="EMBL/GenBank/DDBJ databases">
        <title>Genomic-based taxomic classification of the family Erythrobacteraceae.</title>
        <authorList>
            <person name="Xu L."/>
        </authorList>
    </citation>
    <scope>NUCLEOTIDE SEQUENCE [LARGE SCALE GENOMIC DNA]</scope>
    <source>
        <strain evidence="1 2">100921-2</strain>
    </source>
</reference>
<dbReference type="AlphaFoldDB" id="A0A6I4TF55"/>
<sequence length="119" mass="12560">MDRSNVIGLFIDDAPVLSSLQFSLATEGLTTIEGDRASSGIPAEGLLVIDQSYQDDGLRFLAELRERGCAALAIILVTNPNPLFRTRAGALGAHIIEKPLLGDELSDAISALLGQQKAA</sequence>
<proteinExistence type="predicted"/>